<reference evidence="9 10" key="1">
    <citation type="journal article" date="2018" name="Front. Plant Sci.">
        <title>Red Clover (Trifolium pratense) and Zigzag Clover (T. medium) - A Picture of Genomic Similarities and Differences.</title>
        <authorList>
            <person name="Dluhosova J."/>
            <person name="Istvanek J."/>
            <person name="Nedelnik J."/>
            <person name="Repkova J."/>
        </authorList>
    </citation>
    <scope>NUCLEOTIDE SEQUENCE [LARGE SCALE GENOMIC DNA]</scope>
    <source>
        <strain evidence="10">cv. 10/8</strain>
        <tissue evidence="9">Leaf</tissue>
    </source>
</reference>
<dbReference type="Proteomes" id="UP000265520">
    <property type="component" value="Unassembled WGS sequence"/>
</dbReference>
<dbReference type="InterPro" id="IPR044835">
    <property type="entry name" value="ARF_plant"/>
</dbReference>
<name>A0A392N074_9FABA</name>
<dbReference type="AlphaFoldDB" id="A0A392N074"/>
<evidence type="ECO:0000256" key="1">
    <source>
        <dbReference type="ARBA" id="ARBA00004123"/>
    </source>
</evidence>
<evidence type="ECO:0000313" key="9">
    <source>
        <dbReference type="EMBL" id="MCH92569.1"/>
    </source>
</evidence>
<evidence type="ECO:0000256" key="5">
    <source>
        <dbReference type="ARBA" id="ARBA00023163"/>
    </source>
</evidence>
<keyword evidence="10" id="KW-1185">Reference proteome</keyword>
<dbReference type="GO" id="GO:0006355">
    <property type="term" value="P:regulation of DNA-templated transcription"/>
    <property type="evidence" value="ECO:0007669"/>
    <property type="project" value="InterPro"/>
</dbReference>
<dbReference type="FunFam" id="2.30.30.1040:FF:000001">
    <property type="entry name" value="Auxin response factor"/>
    <property type="match status" value="1"/>
</dbReference>
<dbReference type="GO" id="GO:0003677">
    <property type="term" value="F:DNA binding"/>
    <property type="evidence" value="ECO:0007669"/>
    <property type="project" value="UniProtKB-KW"/>
</dbReference>
<evidence type="ECO:0000256" key="6">
    <source>
        <dbReference type="ARBA" id="ARBA00023242"/>
    </source>
</evidence>
<comment type="similarity">
    <text evidence="2">Belongs to the ARF family.</text>
</comment>
<dbReference type="InterPro" id="IPR015300">
    <property type="entry name" value="DNA-bd_pseudobarrel_sf"/>
</dbReference>
<dbReference type="PANTHER" id="PTHR31384">
    <property type="entry name" value="AUXIN RESPONSE FACTOR 4-RELATED"/>
    <property type="match status" value="1"/>
</dbReference>
<feature type="domain" description="TF-B3" evidence="8">
    <location>
        <begin position="1"/>
        <end position="44"/>
    </location>
</feature>
<dbReference type="InterPro" id="IPR003340">
    <property type="entry name" value="B3_DNA-bd"/>
</dbReference>
<dbReference type="GO" id="GO:0005634">
    <property type="term" value="C:nucleus"/>
    <property type="evidence" value="ECO:0007669"/>
    <property type="project" value="UniProtKB-SubCell"/>
</dbReference>
<sequence>QPKRHLLTTGWSVFISTKRLFAGDSVLFIRDEKQQLLLGLRRANRQQPALSSSVISSDSMHIGILAAAAHAAANNSPFTIYYNPRASPSEFVIPLAKYNKAMYTQVSLGMRFRMMFETEESGVRRYMGTVTGISDLDPVRWKNSQWRNLQIGWDESTAGERPSRVSIWDIEPVVTPFYICPPPFFRPKFPRQPGMPGNKSYTLD</sequence>
<comment type="subcellular location">
    <subcellularLocation>
        <location evidence="1">Nucleus</location>
    </subcellularLocation>
</comment>
<protein>
    <submittedName>
        <fullName evidence="9">Auxin response factor 19-like</fullName>
    </submittedName>
</protein>
<dbReference type="Pfam" id="PF06507">
    <property type="entry name" value="ARF_AD"/>
    <property type="match status" value="1"/>
</dbReference>
<dbReference type="GO" id="GO:0009734">
    <property type="term" value="P:auxin-activated signaling pathway"/>
    <property type="evidence" value="ECO:0007669"/>
    <property type="project" value="UniProtKB-KW"/>
</dbReference>
<dbReference type="SUPFAM" id="SSF101936">
    <property type="entry name" value="DNA-binding pseudobarrel domain"/>
    <property type="match status" value="1"/>
</dbReference>
<evidence type="ECO:0000256" key="3">
    <source>
        <dbReference type="ARBA" id="ARBA00023015"/>
    </source>
</evidence>
<keyword evidence="5" id="KW-0804">Transcription</keyword>
<keyword evidence="3" id="KW-0805">Transcription regulation</keyword>
<evidence type="ECO:0000313" key="10">
    <source>
        <dbReference type="Proteomes" id="UP000265520"/>
    </source>
</evidence>
<evidence type="ECO:0000256" key="2">
    <source>
        <dbReference type="ARBA" id="ARBA00007853"/>
    </source>
</evidence>
<comment type="caution">
    <text evidence="9">The sequence shown here is derived from an EMBL/GenBank/DDBJ whole genome shotgun (WGS) entry which is preliminary data.</text>
</comment>
<keyword evidence="4" id="KW-0238">DNA-binding</keyword>
<evidence type="ECO:0000256" key="4">
    <source>
        <dbReference type="ARBA" id="ARBA00023125"/>
    </source>
</evidence>
<dbReference type="Gene3D" id="2.30.30.1040">
    <property type="match status" value="1"/>
</dbReference>
<dbReference type="PROSITE" id="PS50863">
    <property type="entry name" value="B3"/>
    <property type="match status" value="1"/>
</dbReference>
<keyword evidence="6" id="KW-0539">Nucleus</keyword>
<dbReference type="InterPro" id="IPR010525">
    <property type="entry name" value="ARF_dom"/>
</dbReference>
<keyword evidence="7" id="KW-0927">Auxin signaling pathway</keyword>
<evidence type="ECO:0000256" key="7">
    <source>
        <dbReference type="ARBA" id="ARBA00023294"/>
    </source>
</evidence>
<organism evidence="9 10">
    <name type="scientific">Trifolium medium</name>
    <dbReference type="NCBI Taxonomy" id="97028"/>
    <lineage>
        <taxon>Eukaryota</taxon>
        <taxon>Viridiplantae</taxon>
        <taxon>Streptophyta</taxon>
        <taxon>Embryophyta</taxon>
        <taxon>Tracheophyta</taxon>
        <taxon>Spermatophyta</taxon>
        <taxon>Magnoliopsida</taxon>
        <taxon>eudicotyledons</taxon>
        <taxon>Gunneridae</taxon>
        <taxon>Pentapetalae</taxon>
        <taxon>rosids</taxon>
        <taxon>fabids</taxon>
        <taxon>Fabales</taxon>
        <taxon>Fabaceae</taxon>
        <taxon>Papilionoideae</taxon>
        <taxon>50 kb inversion clade</taxon>
        <taxon>NPAAA clade</taxon>
        <taxon>Hologalegina</taxon>
        <taxon>IRL clade</taxon>
        <taxon>Trifolieae</taxon>
        <taxon>Trifolium</taxon>
    </lineage>
</organism>
<dbReference type="Gene3D" id="2.40.330.10">
    <property type="entry name" value="DNA-binding pseudobarrel domain"/>
    <property type="match status" value="1"/>
</dbReference>
<dbReference type="EMBL" id="LXQA010022959">
    <property type="protein sequence ID" value="MCH92569.1"/>
    <property type="molecule type" value="Genomic_DNA"/>
</dbReference>
<accession>A0A392N074</accession>
<proteinExistence type="inferred from homology"/>
<feature type="non-terminal residue" evidence="9">
    <location>
        <position position="1"/>
    </location>
</feature>
<dbReference type="PANTHER" id="PTHR31384:SF21">
    <property type="entry name" value="AUXIN RESPONSE FACTOR 19"/>
    <property type="match status" value="1"/>
</dbReference>
<evidence type="ECO:0000259" key="8">
    <source>
        <dbReference type="PROSITE" id="PS50863"/>
    </source>
</evidence>